<dbReference type="EMBL" id="AZHX01001550">
    <property type="protein sequence ID" value="ETX02259.1"/>
    <property type="molecule type" value="Genomic_DNA"/>
</dbReference>
<feature type="transmembrane region" description="Helical" evidence="12">
    <location>
        <begin position="58"/>
        <end position="83"/>
    </location>
</feature>
<dbReference type="Proteomes" id="UP000019140">
    <property type="component" value="Unassembled WGS sequence"/>
</dbReference>
<dbReference type="PATRIC" id="fig|1429439.4.peg.6059"/>
<keyword evidence="4" id="KW-1003">Cell membrane</keyword>
<keyword evidence="6 12" id="KW-0812">Transmembrane</keyword>
<keyword evidence="8" id="KW-0249">Electron transport</keyword>
<keyword evidence="3" id="KW-0813">Transport</keyword>
<dbReference type="HOGENOM" id="CLU_031016_0_0_7"/>
<evidence type="ECO:0000313" key="14">
    <source>
        <dbReference type="Proteomes" id="UP000019140"/>
    </source>
</evidence>
<evidence type="ECO:0000256" key="10">
    <source>
        <dbReference type="ARBA" id="ARBA00023004"/>
    </source>
</evidence>
<dbReference type="GO" id="GO:0005886">
    <property type="term" value="C:plasma membrane"/>
    <property type="evidence" value="ECO:0007669"/>
    <property type="project" value="UniProtKB-SubCell"/>
</dbReference>
<evidence type="ECO:0000256" key="5">
    <source>
        <dbReference type="ARBA" id="ARBA00022617"/>
    </source>
</evidence>
<comment type="subcellular location">
    <subcellularLocation>
        <location evidence="1">Cell membrane</location>
        <topology evidence="1">Multi-pass membrane protein</topology>
    </subcellularLocation>
</comment>
<feature type="transmembrane region" description="Helical" evidence="12">
    <location>
        <begin position="243"/>
        <end position="262"/>
    </location>
</feature>
<keyword evidence="10" id="KW-0408">Iron</keyword>
<dbReference type="GO" id="GO:0009055">
    <property type="term" value="F:electron transfer activity"/>
    <property type="evidence" value="ECO:0007669"/>
    <property type="project" value="InterPro"/>
</dbReference>
<comment type="caution">
    <text evidence="13">The sequence shown here is derived from an EMBL/GenBank/DDBJ whole genome shotgun (WGS) entry which is preliminary data.</text>
</comment>
<feature type="transmembrane region" description="Helical" evidence="12">
    <location>
        <begin position="338"/>
        <end position="360"/>
    </location>
</feature>
<evidence type="ECO:0000256" key="9">
    <source>
        <dbReference type="ARBA" id="ARBA00022989"/>
    </source>
</evidence>
<dbReference type="Pfam" id="PF01654">
    <property type="entry name" value="Cyt_bd_oxida_I"/>
    <property type="match status" value="1"/>
</dbReference>
<keyword evidence="5" id="KW-0349">Heme</keyword>
<comment type="similarity">
    <text evidence="2">Belongs to the cytochrome ubiquinol oxidase subunit 1 family.</text>
</comment>
<proteinExistence type="inferred from homology"/>
<keyword evidence="11 12" id="KW-0472">Membrane</keyword>
<evidence type="ECO:0000256" key="6">
    <source>
        <dbReference type="ARBA" id="ARBA00022692"/>
    </source>
</evidence>
<feature type="transmembrane region" description="Helical" evidence="12">
    <location>
        <begin position="134"/>
        <end position="162"/>
    </location>
</feature>
<accession>W4LVX5</accession>
<feature type="transmembrane region" description="Helical" evidence="12">
    <location>
        <begin position="304"/>
        <end position="326"/>
    </location>
</feature>
<evidence type="ECO:0000256" key="8">
    <source>
        <dbReference type="ARBA" id="ARBA00022982"/>
    </source>
</evidence>
<sequence length="471" mass="52365">MQDFVWGSKRLRTIAWVLWAAVLVMGAAAEIASAVEVPLPTKETLRYGDFPVVGRRVAVWVIAQLHLMFGAFVVGVPLFILIIEILGAATKSKQFDDLAHEFTRLLSVAFSTTATFGGILVFFLIGLYPTLTDFLAQIFFPSMVVYVFIFFGESFSMYLYYYGWDALKGSSKSFGSILGTALLSMLVFYPGVLLISSILRAIFGADASVTFPLSYVLTGLLMIGLFVHALLPGRSNFLHSQKWMHICFGILLNYFGLTLMMISNSWATFMTSPVGIDMDAGVFRGTTWEAMNNFTWMPVNLHRFIANIAFGGSVVAAYAAFRFLAAPKNSADRAHYDWMAYIGNFVAIIGLIPLPFAGYWLGREIYGYDQQLGITMMGGIFSWLFIIQAVLIGVLFLAANYYLWLGMERIPGAERYRGYIPWLLGILTVCVIIWMTPHSLVASLEEARKMGGAHHPLLGVFGVMSAKKYRG</sequence>
<evidence type="ECO:0000256" key="2">
    <source>
        <dbReference type="ARBA" id="ARBA00009819"/>
    </source>
</evidence>
<dbReference type="GO" id="GO:0070069">
    <property type="term" value="C:cytochrome complex"/>
    <property type="evidence" value="ECO:0007669"/>
    <property type="project" value="InterPro"/>
</dbReference>
<evidence type="ECO:0000313" key="13">
    <source>
        <dbReference type="EMBL" id="ETX02259.1"/>
    </source>
</evidence>
<evidence type="ECO:0000256" key="11">
    <source>
        <dbReference type="ARBA" id="ARBA00023136"/>
    </source>
</evidence>
<evidence type="ECO:0000256" key="1">
    <source>
        <dbReference type="ARBA" id="ARBA00004651"/>
    </source>
</evidence>
<name>W4LVX5_9BACT</name>
<gene>
    <name evidence="13" type="ORF">ETSY2_35900</name>
</gene>
<dbReference type="GO" id="GO:0046872">
    <property type="term" value="F:metal ion binding"/>
    <property type="evidence" value="ECO:0007669"/>
    <property type="project" value="UniProtKB-KW"/>
</dbReference>
<feature type="transmembrane region" description="Helical" evidence="12">
    <location>
        <begin position="104"/>
        <end position="128"/>
    </location>
</feature>
<organism evidence="13 14">
    <name type="scientific">Candidatus Entotheonella gemina</name>
    <dbReference type="NCBI Taxonomy" id="1429439"/>
    <lineage>
        <taxon>Bacteria</taxon>
        <taxon>Pseudomonadati</taxon>
        <taxon>Nitrospinota/Tectimicrobiota group</taxon>
        <taxon>Candidatus Tectimicrobiota</taxon>
        <taxon>Candidatus Entotheonellia</taxon>
        <taxon>Candidatus Entotheonellales</taxon>
        <taxon>Candidatus Entotheonellaceae</taxon>
        <taxon>Candidatus Entotheonella</taxon>
    </lineage>
</organism>
<feature type="transmembrane region" description="Helical" evidence="12">
    <location>
        <begin position="174"/>
        <end position="203"/>
    </location>
</feature>
<dbReference type="AlphaFoldDB" id="W4LVX5"/>
<dbReference type="GO" id="GO:0019646">
    <property type="term" value="P:aerobic electron transport chain"/>
    <property type="evidence" value="ECO:0007669"/>
    <property type="project" value="InterPro"/>
</dbReference>
<keyword evidence="7" id="KW-0479">Metal-binding</keyword>
<evidence type="ECO:0000256" key="7">
    <source>
        <dbReference type="ARBA" id="ARBA00022723"/>
    </source>
</evidence>
<feature type="transmembrane region" description="Helical" evidence="12">
    <location>
        <begin position="416"/>
        <end position="435"/>
    </location>
</feature>
<keyword evidence="9 12" id="KW-1133">Transmembrane helix</keyword>
<evidence type="ECO:0000256" key="12">
    <source>
        <dbReference type="SAM" id="Phobius"/>
    </source>
</evidence>
<reference evidence="13 14" key="1">
    <citation type="journal article" date="2014" name="Nature">
        <title>An environmental bacterial taxon with a large and distinct metabolic repertoire.</title>
        <authorList>
            <person name="Wilson M.C."/>
            <person name="Mori T."/>
            <person name="Ruckert C."/>
            <person name="Uria A.R."/>
            <person name="Helf M.J."/>
            <person name="Takada K."/>
            <person name="Gernert C."/>
            <person name="Steffens U.A."/>
            <person name="Heycke N."/>
            <person name="Schmitt S."/>
            <person name="Rinke C."/>
            <person name="Helfrich E.J."/>
            <person name="Brachmann A.O."/>
            <person name="Gurgui C."/>
            <person name="Wakimoto T."/>
            <person name="Kracht M."/>
            <person name="Crusemann M."/>
            <person name="Hentschel U."/>
            <person name="Abe I."/>
            <person name="Matsunaga S."/>
            <person name="Kalinowski J."/>
            <person name="Takeyama H."/>
            <person name="Piel J."/>
        </authorList>
    </citation>
    <scope>NUCLEOTIDE SEQUENCE [LARGE SCALE GENOMIC DNA]</scope>
    <source>
        <strain evidence="14">TSY2</strain>
    </source>
</reference>
<feature type="transmembrane region" description="Helical" evidence="12">
    <location>
        <begin position="209"/>
        <end position="231"/>
    </location>
</feature>
<dbReference type="InterPro" id="IPR002585">
    <property type="entry name" value="Cyt-d_ubiquinol_oxidase_su_1"/>
</dbReference>
<evidence type="ECO:0000256" key="3">
    <source>
        <dbReference type="ARBA" id="ARBA00022448"/>
    </source>
</evidence>
<protein>
    <submittedName>
        <fullName evidence="13">Uncharacterized protein</fullName>
    </submittedName>
</protein>
<keyword evidence="14" id="KW-1185">Reference proteome</keyword>
<feature type="transmembrane region" description="Helical" evidence="12">
    <location>
        <begin position="380"/>
        <end position="404"/>
    </location>
</feature>
<evidence type="ECO:0000256" key="4">
    <source>
        <dbReference type="ARBA" id="ARBA00022475"/>
    </source>
</evidence>